<keyword evidence="10" id="KW-1185">Reference proteome</keyword>
<dbReference type="EMBL" id="MCFI01000005">
    <property type="protein sequence ID" value="ORY84820.1"/>
    <property type="molecule type" value="Genomic_DNA"/>
</dbReference>
<evidence type="ECO:0000313" key="9">
    <source>
        <dbReference type="EMBL" id="ORY84820.1"/>
    </source>
</evidence>
<accession>A0A1Y2FLH5</accession>
<evidence type="ECO:0000256" key="3">
    <source>
        <dbReference type="ARBA" id="ARBA00022664"/>
    </source>
</evidence>
<dbReference type="AlphaFoldDB" id="A0A1Y2FLH5"/>
<evidence type="ECO:0000256" key="5">
    <source>
        <dbReference type="ARBA" id="ARBA00023187"/>
    </source>
</evidence>
<evidence type="ECO:0000256" key="2">
    <source>
        <dbReference type="ARBA" id="ARBA00007203"/>
    </source>
</evidence>
<protein>
    <recommendedName>
        <fullName evidence="7">Pre-mRNA-splicing factor SLU7</fullName>
    </recommendedName>
</protein>
<comment type="caution">
    <text evidence="9">The sequence shown here is derived from an EMBL/GenBank/DDBJ whole genome shotgun (WGS) entry which is preliminary data.</text>
</comment>
<comment type="subunit">
    <text evidence="7">Associated with the spliceosome.</text>
</comment>
<proteinExistence type="inferred from homology"/>
<evidence type="ECO:0000256" key="7">
    <source>
        <dbReference type="RuleBase" id="RU367071"/>
    </source>
</evidence>
<dbReference type="Proteomes" id="UP000193685">
    <property type="component" value="Unassembled WGS sequence"/>
</dbReference>
<dbReference type="PANTHER" id="PTHR12942">
    <property type="entry name" value="STEP II SPLICING FACTOR SLU7"/>
    <property type="match status" value="1"/>
</dbReference>
<evidence type="ECO:0000256" key="6">
    <source>
        <dbReference type="ARBA" id="ARBA00023242"/>
    </source>
</evidence>
<dbReference type="Pfam" id="PF11708">
    <property type="entry name" value="Slu7"/>
    <property type="match status" value="1"/>
</dbReference>
<keyword evidence="6 7" id="KW-0539">Nucleus</keyword>
<keyword evidence="5 7" id="KW-0508">mRNA splicing</keyword>
<gene>
    <name evidence="9" type="ORF">BCR37DRAFT_334633</name>
</gene>
<dbReference type="PANTHER" id="PTHR12942:SF2">
    <property type="entry name" value="PRE-MRNA-SPLICING FACTOR SLU7"/>
    <property type="match status" value="1"/>
</dbReference>
<evidence type="ECO:0000313" key="10">
    <source>
        <dbReference type="Proteomes" id="UP000193685"/>
    </source>
</evidence>
<dbReference type="InterPro" id="IPR039974">
    <property type="entry name" value="Splicing_factor_SLU7"/>
</dbReference>
<dbReference type="OMA" id="KYAWESQ"/>
<comment type="function">
    <text evidence="7">Involved in pre-mRNA splicing.</text>
</comment>
<keyword evidence="3 7" id="KW-0507">mRNA processing</keyword>
<feature type="domain" description="Pre-mRNA-splicing factor SLU7" evidence="8">
    <location>
        <begin position="108"/>
        <end position="327"/>
    </location>
</feature>
<evidence type="ECO:0000256" key="4">
    <source>
        <dbReference type="ARBA" id="ARBA00022728"/>
    </source>
</evidence>
<dbReference type="InterPro" id="IPR021715">
    <property type="entry name" value="Slu7_dom"/>
</dbReference>
<reference evidence="9 10" key="1">
    <citation type="submission" date="2016-07" db="EMBL/GenBank/DDBJ databases">
        <title>Pervasive Adenine N6-methylation of Active Genes in Fungi.</title>
        <authorList>
            <consortium name="DOE Joint Genome Institute"/>
            <person name="Mondo S.J."/>
            <person name="Dannebaum R.O."/>
            <person name="Kuo R.C."/>
            <person name="Labutti K."/>
            <person name="Haridas S."/>
            <person name="Kuo A."/>
            <person name="Salamov A."/>
            <person name="Ahrendt S.R."/>
            <person name="Lipzen A."/>
            <person name="Sullivan W."/>
            <person name="Andreopoulos W.B."/>
            <person name="Clum A."/>
            <person name="Lindquist E."/>
            <person name="Daum C."/>
            <person name="Ramamoorthy G.K."/>
            <person name="Gryganskyi A."/>
            <person name="Culley D."/>
            <person name="Magnuson J.K."/>
            <person name="James T.Y."/>
            <person name="O'Malley M.A."/>
            <person name="Stajich J.E."/>
            <person name="Spatafora J.W."/>
            <person name="Visel A."/>
            <person name="Grigoriev I.V."/>
        </authorList>
    </citation>
    <scope>NUCLEOTIDE SEQUENCE [LARGE SCALE GENOMIC DNA]</scope>
    <source>
        <strain evidence="9 10">12-1054</strain>
    </source>
</reference>
<dbReference type="GO" id="GO:0000398">
    <property type="term" value="P:mRNA splicing, via spliceosome"/>
    <property type="evidence" value="ECO:0007669"/>
    <property type="project" value="UniProtKB-UniRule"/>
</dbReference>
<organism evidence="9 10">
    <name type="scientific">Protomyces lactucae-debilis</name>
    <dbReference type="NCBI Taxonomy" id="2754530"/>
    <lineage>
        <taxon>Eukaryota</taxon>
        <taxon>Fungi</taxon>
        <taxon>Dikarya</taxon>
        <taxon>Ascomycota</taxon>
        <taxon>Taphrinomycotina</taxon>
        <taxon>Taphrinomycetes</taxon>
        <taxon>Taphrinales</taxon>
        <taxon>Protomycetaceae</taxon>
        <taxon>Protomyces</taxon>
    </lineage>
</organism>
<dbReference type="OrthoDB" id="249612at2759"/>
<evidence type="ECO:0000256" key="1">
    <source>
        <dbReference type="ARBA" id="ARBA00004123"/>
    </source>
</evidence>
<dbReference type="STRING" id="56484.A0A1Y2FLH5"/>
<name>A0A1Y2FLH5_PROLT</name>
<dbReference type="GeneID" id="63783747"/>
<feature type="non-terminal residue" evidence="9">
    <location>
        <position position="1"/>
    </location>
</feature>
<keyword evidence="4 7" id="KW-0747">Spliceosome</keyword>
<comment type="subcellular location">
    <subcellularLocation>
        <location evidence="1 7">Nucleus</location>
    </subcellularLocation>
</comment>
<sequence>DAEGNKVNPHIPSFISKAPWYLDTGAKSSLKHQRLDSDGSQGAAQSGWYDRTLKTTGPAATKYRKGACENCGALTHKTKECLERPRKRGARWTGEDIQHDEVIQEVKMTWDGKRDVANGYDFDSHAQVLKERFDRVDAMRKEKGLEGAVDTAVGSDELNPTKLTDVTKAATSNHMRQREDVAKYLKPDYDVDSYNPKAKKVRTEDERQSAFTRAADRTGDVATFETLQSFAWTGEHAANAVHANSTPSQAALLFKKQQEARRIAAEAQKEVLAARYGNVTQALPKNLVEEEAANGSMNADGTEKVTVRKSRYQEDVLKNGHSSVWGSWFDAKTFSWGYRCCHNTLENAYCT</sequence>
<dbReference type="GO" id="GO:0030628">
    <property type="term" value="F:pre-mRNA 3'-splice site binding"/>
    <property type="evidence" value="ECO:0007669"/>
    <property type="project" value="UniProtKB-UniRule"/>
</dbReference>
<dbReference type="RefSeq" id="XP_040726603.1">
    <property type="nucleotide sequence ID" value="XM_040867148.1"/>
</dbReference>
<comment type="similarity">
    <text evidence="2 7">Belongs to the SLU7 family.</text>
</comment>
<dbReference type="GO" id="GO:0005681">
    <property type="term" value="C:spliceosomal complex"/>
    <property type="evidence" value="ECO:0007669"/>
    <property type="project" value="UniProtKB-UniRule"/>
</dbReference>
<evidence type="ECO:0000259" key="8">
    <source>
        <dbReference type="Pfam" id="PF11708"/>
    </source>
</evidence>
<feature type="non-terminal residue" evidence="9">
    <location>
        <position position="351"/>
    </location>
</feature>